<dbReference type="Proteomes" id="UP001164081">
    <property type="component" value="Chromosome"/>
</dbReference>
<feature type="transmembrane region" description="Helical" evidence="1">
    <location>
        <begin position="26"/>
        <end position="48"/>
    </location>
</feature>
<keyword evidence="1" id="KW-0812">Transmembrane</keyword>
<proteinExistence type="predicted"/>
<dbReference type="EMBL" id="CP089044">
    <property type="protein sequence ID" value="UYF76598.1"/>
    <property type="molecule type" value="Genomic_DNA"/>
</dbReference>
<reference evidence="2" key="1">
    <citation type="journal article" date="2022" name="J Glob Antimicrob Resist">
        <title>Comparative analysis of IMP-4- and OXA-58-containing plasmids of three carbapenemase-producing Acinetobacter ursingii strains in the Netherlands.</title>
        <authorList>
            <person name="Hendrickx A.P.A."/>
            <person name="Schade R.P."/>
            <person name="Landman F."/>
            <person name="Bosch T."/>
            <person name="Schouls L.M."/>
            <person name="van Dijk K."/>
        </authorList>
    </citation>
    <scope>NUCLEOTIDE SEQUENCE</scope>
    <source>
        <strain evidence="2">RIVM_C010761</strain>
    </source>
</reference>
<evidence type="ECO:0000313" key="3">
    <source>
        <dbReference type="Proteomes" id="UP001164081"/>
    </source>
</evidence>
<gene>
    <name evidence="2" type="ORF">LSO58_06910</name>
</gene>
<organism evidence="2 3">
    <name type="scientific">Acinetobacter ursingii</name>
    <dbReference type="NCBI Taxonomy" id="108980"/>
    <lineage>
        <taxon>Bacteria</taxon>
        <taxon>Pseudomonadati</taxon>
        <taxon>Pseudomonadota</taxon>
        <taxon>Gammaproteobacteria</taxon>
        <taxon>Moraxellales</taxon>
        <taxon>Moraxellaceae</taxon>
        <taxon>Acinetobacter</taxon>
    </lineage>
</organism>
<dbReference type="GeneID" id="66212257"/>
<sequence length="73" mass="8316">MTQNELIDQLIKNQNEKREKLASSSFINLLSIGFVVLFFAFLSAVFVYKAADEMDYQEAKAKAYQAQFAGDQK</sequence>
<evidence type="ECO:0000256" key="1">
    <source>
        <dbReference type="SAM" id="Phobius"/>
    </source>
</evidence>
<dbReference type="RefSeq" id="WP_004997230.1">
    <property type="nucleotide sequence ID" value="NZ_BHGA01000015.1"/>
</dbReference>
<keyword evidence="1" id="KW-0472">Membrane</keyword>
<evidence type="ECO:0000313" key="2">
    <source>
        <dbReference type="EMBL" id="UYF76598.1"/>
    </source>
</evidence>
<keyword evidence="1" id="KW-1133">Transmembrane helix</keyword>
<accession>A0AA46NQZ0</accession>
<protein>
    <submittedName>
        <fullName evidence="2">Uncharacterized protein</fullName>
    </submittedName>
</protein>
<name>A0AA46NQZ0_9GAMM</name>
<dbReference type="AlphaFoldDB" id="A0AA46NQZ0"/>